<dbReference type="GO" id="GO:0003677">
    <property type="term" value="F:DNA binding"/>
    <property type="evidence" value="ECO:0007669"/>
    <property type="project" value="InterPro"/>
</dbReference>
<dbReference type="PANTHER" id="PTHR34293">
    <property type="entry name" value="HTH-TYPE TRANSCRIPTIONAL REGULATOR TRMBL2"/>
    <property type="match status" value="1"/>
</dbReference>
<evidence type="ECO:0000313" key="3">
    <source>
        <dbReference type="Proteomes" id="UP000198683"/>
    </source>
</evidence>
<dbReference type="EMBL" id="FNFB01000010">
    <property type="protein sequence ID" value="SDK68458.1"/>
    <property type="molecule type" value="Genomic_DNA"/>
</dbReference>
<dbReference type="InterPro" id="IPR036388">
    <property type="entry name" value="WH-like_DNA-bd_sf"/>
</dbReference>
<dbReference type="PANTHER" id="PTHR34293:SF1">
    <property type="entry name" value="HTH-TYPE TRANSCRIPTIONAL REGULATOR TRMBL2"/>
    <property type="match status" value="1"/>
</dbReference>
<sequence>MLNALGIEEFEELVYRKLLDQGEQEVAELAAALGVAAVRVRHALTRLGEFGLVHRITVGRYRPVEPRTAVPALVNRRRLEMETAFGRVREEMEDLAHAYQLGRLRHDPGRLVEVLSGRAAVNQRVDELTRSIGAHLWVLDRPPYLEWANGQSDTNESETATTRAMIERGVDIRSVYCPDSMERPGRFATVLKLVALGEQARMLPSLPFKLRIMDRKVALVPLVGGSYDSLVIVHPSGLLDALVELFEAYWERATPITAGRRAGDFEAHDPDEPSEDDLILLKMLQAGLKDQAIARQLGVSSRTATRRITALMKKLGAETRFQTGAEAAARGWI</sequence>
<dbReference type="SUPFAM" id="SSF46894">
    <property type="entry name" value="C-terminal effector domain of the bipartite response regulators"/>
    <property type="match status" value="1"/>
</dbReference>
<proteinExistence type="predicted"/>
<dbReference type="InterPro" id="IPR002831">
    <property type="entry name" value="Tscrpt_reg_TrmB_N"/>
</dbReference>
<feature type="domain" description="HTH luxR-type" evidence="1">
    <location>
        <begin position="270"/>
        <end position="327"/>
    </location>
</feature>
<dbReference type="InterPro" id="IPR000792">
    <property type="entry name" value="Tscrpt_reg_LuxR_C"/>
</dbReference>
<dbReference type="Gene3D" id="1.10.10.10">
    <property type="entry name" value="Winged helix-like DNA-binding domain superfamily/Winged helix DNA-binding domain"/>
    <property type="match status" value="2"/>
</dbReference>
<keyword evidence="3" id="KW-1185">Reference proteome</keyword>
<dbReference type="Pfam" id="PF00196">
    <property type="entry name" value="GerE"/>
    <property type="match status" value="1"/>
</dbReference>
<organism evidence="2 3">
    <name type="scientific">Nonomuraea maritima</name>
    <dbReference type="NCBI Taxonomy" id="683260"/>
    <lineage>
        <taxon>Bacteria</taxon>
        <taxon>Bacillati</taxon>
        <taxon>Actinomycetota</taxon>
        <taxon>Actinomycetes</taxon>
        <taxon>Streptosporangiales</taxon>
        <taxon>Streptosporangiaceae</taxon>
        <taxon>Nonomuraea</taxon>
    </lineage>
</organism>
<dbReference type="AlphaFoldDB" id="A0A1G9DX86"/>
<dbReference type="OrthoDB" id="5932488at2"/>
<dbReference type="InterPro" id="IPR036390">
    <property type="entry name" value="WH_DNA-bd_sf"/>
</dbReference>
<dbReference type="SMART" id="SM00421">
    <property type="entry name" value="HTH_LUXR"/>
    <property type="match status" value="1"/>
</dbReference>
<dbReference type="GO" id="GO:0006355">
    <property type="term" value="P:regulation of DNA-templated transcription"/>
    <property type="evidence" value="ECO:0007669"/>
    <property type="project" value="InterPro"/>
</dbReference>
<evidence type="ECO:0000259" key="1">
    <source>
        <dbReference type="SMART" id="SM00421"/>
    </source>
</evidence>
<dbReference type="STRING" id="683260.SAMN05421874_11041"/>
<dbReference type="InterPro" id="IPR016032">
    <property type="entry name" value="Sig_transdc_resp-reg_C-effctor"/>
</dbReference>
<accession>A0A1G9DX86</accession>
<gene>
    <name evidence="2" type="ORF">SAMN05421874_11041</name>
</gene>
<dbReference type="InterPro" id="IPR051797">
    <property type="entry name" value="TrmB-like"/>
</dbReference>
<evidence type="ECO:0000313" key="2">
    <source>
        <dbReference type="EMBL" id="SDK68458.1"/>
    </source>
</evidence>
<dbReference type="SUPFAM" id="SSF46785">
    <property type="entry name" value="Winged helix' DNA-binding domain"/>
    <property type="match status" value="1"/>
</dbReference>
<reference evidence="2 3" key="1">
    <citation type="submission" date="2016-10" db="EMBL/GenBank/DDBJ databases">
        <authorList>
            <person name="de Groot N.N."/>
        </authorList>
    </citation>
    <scope>NUCLEOTIDE SEQUENCE [LARGE SCALE GENOMIC DNA]</scope>
    <source>
        <strain evidence="2 3">CGMCC 4.5681</strain>
    </source>
</reference>
<protein>
    <submittedName>
        <fullName evidence="2">Regulatory protein, luxR family</fullName>
    </submittedName>
</protein>
<dbReference type="RefSeq" id="WP_090766258.1">
    <property type="nucleotide sequence ID" value="NZ_FNFB01000010.1"/>
</dbReference>
<name>A0A1G9DX86_9ACTN</name>
<dbReference type="Proteomes" id="UP000198683">
    <property type="component" value="Unassembled WGS sequence"/>
</dbReference>
<dbReference type="Pfam" id="PF01978">
    <property type="entry name" value="TrmB"/>
    <property type="match status" value="1"/>
</dbReference>